<evidence type="ECO:0000256" key="1">
    <source>
        <dbReference type="ARBA" id="ARBA00008007"/>
    </source>
</evidence>
<evidence type="ECO:0000313" key="3">
    <source>
        <dbReference type="EMBL" id="VBB09429.1"/>
    </source>
</evidence>
<comment type="similarity">
    <text evidence="1">Belongs to the ComF/GntX family.</text>
</comment>
<sequence>MAVCEYTGGLKRLIHDLKFRRKAAAAAYLVALLEEGFRQEWLVGVDAVVPVPLHSARLAERGYNQTELIFRPWAKRHNLVWLGDALVRSRETVPQWELPLKERKKNLQGAFAVIRPGLVAGRHILLVDDIITGGVTMNECARVLKKAGAARVSGLALASGARQ</sequence>
<dbReference type="Proteomes" id="UP000277811">
    <property type="component" value="Unassembled WGS sequence"/>
</dbReference>
<dbReference type="PANTHER" id="PTHR47505:SF1">
    <property type="entry name" value="DNA UTILIZATION PROTEIN YHGH"/>
    <property type="match status" value="1"/>
</dbReference>
<dbReference type="InterPro" id="IPR051910">
    <property type="entry name" value="ComF/GntX_DNA_util-trans"/>
</dbReference>
<proteinExistence type="inferred from homology"/>
<dbReference type="CDD" id="cd06223">
    <property type="entry name" value="PRTases_typeI"/>
    <property type="match status" value="1"/>
</dbReference>
<dbReference type="InterPro" id="IPR000836">
    <property type="entry name" value="PRTase_dom"/>
</dbReference>
<dbReference type="PANTHER" id="PTHR47505">
    <property type="entry name" value="DNA UTILIZATION PROTEIN YHGH"/>
    <property type="match status" value="1"/>
</dbReference>
<dbReference type="EMBL" id="UPPP01000116">
    <property type="protein sequence ID" value="VBB09429.1"/>
    <property type="molecule type" value="Genomic_DNA"/>
</dbReference>
<dbReference type="InterPro" id="IPR029057">
    <property type="entry name" value="PRTase-like"/>
</dbReference>
<evidence type="ECO:0000259" key="2">
    <source>
        <dbReference type="Pfam" id="PF00156"/>
    </source>
</evidence>
<name>A0A498RDM6_9FIRM</name>
<dbReference type="Gene3D" id="3.40.50.2020">
    <property type="match status" value="1"/>
</dbReference>
<keyword evidence="4" id="KW-1185">Reference proteome</keyword>
<dbReference type="SUPFAM" id="SSF53271">
    <property type="entry name" value="PRTase-like"/>
    <property type="match status" value="1"/>
</dbReference>
<protein>
    <recommendedName>
        <fullName evidence="2">Phosphoribosyltransferase domain-containing protein</fullName>
    </recommendedName>
</protein>
<feature type="domain" description="Phosphoribosyltransferase" evidence="2">
    <location>
        <begin position="115"/>
        <end position="153"/>
    </location>
</feature>
<gene>
    <name evidence="3" type="ORF">LUCI_4719</name>
</gene>
<reference evidence="3 4" key="1">
    <citation type="submission" date="2018-06" db="EMBL/GenBank/DDBJ databases">
        <authorList>
            <person name="Strepis N."/>
        </authorList>
    </citation>
    <scope>NUCLEOTIDE SEQUENCE [LARGE SCALE GENOMIC DNA]</scope>
    <source>
        <strain evidence="3">LUCI</strain>
    </source>
</reference>
<organism evidence="3 4">
    <name type="scientific">Lucifera butyrica</name>
    <dbReference type="NCBI Taxonomy" id="1351585"/>
    <lineage>
        <taxon>Bacteria</taxon>
        <taxon>Bacillati</taxon>
        <taxon>Bacillota</taxon>
        <taxon>Negativicutes</taxon>
        <taxon>Veillonellales</taxon>
        <taxon>Veillonellaceae</taxon>
        <taxon>Lucifera</taxon>
    </lineage>
</organism>
<accession>A0A498RDM6</accession>
<dbReference type="Pfam" id="PF00156">
    <property type="entry name" value="Pribosyltran"/>
    <property type="match status" value="1"/>
</dbReference>
<evidence type="ECO:0000313" key="4">
    <source>
        <dbReference type="Proteomes" id="UP000277811"/>
    </source>
</evidence>
<dbReference type="AlphaFoldDB" id="A0A498RDM6"/>